<dbReference type="GO" id="GO:0016746">
    <property type="term" value="F:acyltransferase activity"/>
    <property type="evidence" value="ECO:0007669"/>
    <property type="project" value="UniProtKB-KW"/>
</dbReference>
<accession>A0A9X4RTU1</accession>
<evidence type="ECO:0000259" key="6">
    <source>
        <dbReference type="SMART" id="SM00563"/>
    </source>
</evidence>
<evidence type="ECO:0000313" key="8">
    <source>
        <dbReference type="Proteomes" id="UP001152599"/>
    </source>
</evidence>
<evidence type="ECO:0000313" key="7">
    <source>
        <dbReference type="EMBL" id="MDG4945403.1"/>
    </source>
</evidence>
<keyword evidence="3" id="KW-0808">Transferase</keyword>
<sequence length="600" mass="70159">MSLISPNEIFENTGLKKFSFLGKAMSYGLHNLLGLNDLNALYARNQSYESPEFEAKILEDLGIQYDVNEDDLNRIPKTGPFIIVANHPLGGLDGIIMLKIISELRPDFKIIANFLLHRIDPLKPRIFPVNPFETRKEIKNSLLGMKNAYKHVKNGHPLGVFPAGEVSQRDQEHYITDREWQEPILKMIQKAEVPVVPIYFKARNSEWFYRIGKLHPDLQTSMLVRELLRTRLKPIKLRIGKPISVKDLKEFENTKKLAEFLRRKTYVLDATYDSPKSIPLTLVKSIPNRMKRARKIISETPLNLIDKDIENMRDTDHHLFTNNDYEVYFAPYKKIPNVMREIGRLREITFRAVGEGTGKSTDTDKYDQYYRHLLLWDHKNKKLAGAYRMGLGKEIYQKYGIKGFYVNELFTFEKEIQPFFSRCIEMGRAFVTKEYQQKPWPLFLLWRGIIHVSLRNPEHKYIVGGVSISNQFSNFSKVLMIEFMRSHYYDPYVAQFIRAKKEFKPKIKDLDKEFIFDEAKADLNKFDKLIEELEPNALRLPVLIKKYIKQNAKLIGFNVDPKFNDAIDGLMYIRISDIPEGTIKPVMDELEHEIKAKLKS</sequence>
<dbReference type="InterPro" id="IPR045746">
    <property type="entry name" value="ACT14924-like_Acyltransf_dom"/>
</dbReference>
<evidence type="ECO:0000256" key="5">
    <source>
        <dbReference type="ARBA" id="ARBA00023315"/>
    </source>
</evidence>
<dbReference type="Pfam" id="PF19576">
    <property type="entry name" value="Acyltransf_2"/>
    <property type="match status" value="1"/>
</dbReference>
<dbReference type="Pfam" id="PF13444">
    <property type="entry name" value="Acetyltransf_5"/>
    <property type="match status" value="1"/>
</dbReference>
<gene>
    <name evidence="7" type="ORF">NMK71_03170</name>
</gene>
<dbReference type="AlphaFoldDB" id="A0A9X4RTU1"/>
<dbReference type="CDD" id="cd07986">
    <property type="entry name" value="LPLAT_ACT14924-like"/>
    <property type="match status" value="1"/>
</dbReference>
<dbReference type="GO" id="GO:0006629">
    <property type="term" value="P:lipid metabolic process"/>
    <property type="evidence" value="ECO:0007669"/>
    <property type="project" value="UniProtKB-KW"/>
</dbReference>
<evidence type="ECO:0000256" key="4">
    <source>
        <dbReference type="ARBA" id="ARBA00023098"/>
    </source>
</evidence>
<comment type="caution">
    <text evidence="7">The sequence shown here is derived from an EMBL/GenBank/DDBJ whole genome shotgun (WGS) entry which is preliminary data.</text>
</comment>
<dbReference type="PANTHER" id="PTHR37323">
    <property type="entry name" value="GCN5-RELATED N-ACETYLTRANSFERASE"/>
    <property type="match status" value="1"/>
</dbReference>
<keyword evidence="4" id="KW-0443">Lipid metabolism</keyword>
<evidence type="ECO:0000256" key="3">
    <source>
        <dbReference type="ARBA" id="ARBA00022679"/>
    </source>
</evidence>
<dbReference type="SUPFAM" id="SSF69593">
    <property type="entry name" value="Glycerol-3-phosphate (1)-acyltransferase"/>
    <property type="match status" value="1"/>
</dbReference>
<evidence type="ECO:0000256" key="1">
    <source>
        <dbReference type="ARBA" id="ARBA00005189"/>
    </source>
</evidence>
<evidence type="ECO:0000256" key="2">
    <source>
        <dbReference type="ARBA" id="ARBA00022516"/>
    </source>
</evidence>
<dbReference type="PANTHER" id="PTHR37323:SF1">
    <property type="entry name" value="L-ORNITHINE N(ALPHA)-ACYLTRANSFERASE"/>
    <property type="match status" value="1"/>
</dbReference>
<dbReference type="InterPro" id="IPR016181">
    <property type="entry name" value="Acyl_CoA_acyltransferase"/>
</dbReference>
<proteinExistence type="predicted"/>
<dbReference type="Gene3D" id="3.40.630.30">
    <property type="match status" value="1"/>
</dbReference>
<feature type="domain" description="Phospholipid/glycerol acyltransferase" evidence="6">
    <location>
        <begin position="81"/>
        <end position="203"/>
    </location>
</feature>
<dbReference type="Proteomes" id="UP001152599">
    <property type="component" value="Unassembled WGS sequence"/>
</dbReference>
<dbReference type="RefSeq" id="WP_304420028.1">
    <property type="nucleotide sequence ID" value="NZ_JANCMU010000001.1"/>
</dbReference>
<organism evidence="7 8">
    <name type="scientific">Profundicola chukchiensis</name>
    <dbReference type="NCBI Taxonomy" id="2961959"/>
    <lineage>
        <taxon>Bacteria</taxon>
        <taxon>Pseudomonadati</taxon>
        <taxon>Bacteroidota</taxon>
        <taxon>Flavobacteriia</taxon>
        <taxon>Flavobacteriales</taxon>
        <taxon>Weeksellaceae</taxon>
        <taxon>Profundicola</taxon>
    </lineage>
</organism>
<dbReference type="InterPro" id="IPR002123">
    <property type="entry name" value="Plipid/glycerol_acylTrfase"/>
</dbReference>
<name>A0A9X4RTU1_9FLAO</name>
<reference evidence="7" key="1">
    <citation type="submission" date="2022-07" db="EMBL/GenBank/DDBJ databases">
        <title>Description and genome-wide analysis of Profundicola chukchiensis gen. nov., sp. nov., marine bacteria isolated from bottom sediments of the Chukchi Sea.</title>
        <authorList>
            <person name="Romanenko L."/>
            <person name="Otstavnykh N."/>
            <person name="Kurilenko V."/>
            <person name="Eremeev V."/>
            <person name="Velansky P."/>
            <person name="Mikhailov V."/>
            <person name="Isaeva M."/>
        </authorList>
    </citation>
    <scope>NUCLEOTIDE SEQUENCE</scope>
    <source>
        <strain evidence="7">KMM 9713</strain>
    </source>
</reference>
<dbReference type="EMBL" id="JANCMU010000001">
    <property type="protein sequence ID" value="MDG4945403.1"/>
    <property type="molecule type" value="Genomic_DNA"/>
</dbReference>
<keyword evidence="5 7" id="KW-0012">Acyltransferase</keyword>
<dbReference type="SMART" id="SM00563">
    <property type="entry name" value="PlsC"/>
    <property type="match status" value="1"/>
</dbReference>
<keyword evidence="8" id="KW-1185">Reference proteome</keyword>
<protein>
    <submittedName>
        <fullName evidence="7">Lysophospholipid acyltransferase family protein</fullName>
    </submittedName>
</protein>
<dbReference type="InterPro" id="IPR052351">
    <property type="entry name" value="Ornithine_N-alpha-AT"/>
</dbReference>
<dbReference type="SUPFAM" id="SSF55729">
    <property type="entry name" value="Acyl-CoA N-acyltransferases (Nat)"/>
    <property type="match status" value="1"/>
</dbReference>
<keyword evidence="2" id="KW-0444">Lipid biosynthesis</keyword>
<comment type="pathway">
    <text evidence="1">Lipid metabolism.</text>
</comment>